<evidence type="ECO:0000313" key="1">
    <source>
        <dbReference type="EMBL" id="DAE03822.1"/>
    </source>
</evidence>
<organism evidence="1">
    <name type="scientific">Myoviridae sp. ct2Pw37</name>
    <dbReference type="NCBI Taxonomy" id="2825021"/>
    <lineage>
        <taxon>Viruses</taxon>
        <taxon>Duplodnaviria</taxon>
        <taxon>Heunggongvirae</taxon>
        <taxon>Uroviricota</taxon>
        <taxon>Caudoviricetes</taxon>
    </lineage>
</organism>
<protein>
    <submittedName>
        <fullName evidence="1">Uncharacterized protein</fullName>
    </submittedName>
</protein>
<proteinExistence type="predicted"/>
<accession>A0A8S5P9S3</accession>
<reference evidence="1" key="1">
    <citation type="journal article" date="2021" name="Proc. Natl. Acad. Sci. U.S.A.">
        <title>A Catalog of Tens of Thousands of Viruses from Human Metagenomes Reveals Hidden Associations with Chronic Diseases.</title>
        <authorList>
            <person name="Tisza M.J."/>
            <person name="Buck C.B."/>
        </authorList>
    </citation>
    <scope>NUCLEOTIDE SEQUENCE</scope>
    <source>
        <strain evidence="1">Ct2Pw37</strain>
    </source>
</reference>
<name>A0A8S5P9S3_9CAUD</name>
<dbReference type="EMBL" id="BK015374">
    <property type="protein sequence ID" value="DAE03822.1"/>
    <property type="molecule type" value="Genomic_DNA"/>
</dbReference>
<sequence>MSLLRSWLFGGTAYPNISFKTISGVIAALLSSNNHT</sequence>